<dbReference type="CDD" id="cd00082">
    <property type="entry name" value="HisKA"/>
    <property type="match status" value="1"/>
</dbReference>
<dbReference type="FunFam" id="3.30.565.10:FF:000010">
    <property type="entry name" value="Sensor histidine kinase RcsC"/>
    <property type="match status" value="1"/>
</dbReference>
<dbReference type="InterPro" id="IPR013783">
    <property type="entry name" value="Ig-like_fold"/>
</dbReference>
<dbReference type="CDD" id="cd00063">
    <property type="entry name" value="FN3"/>
    <property type="match status" value="1"/>
</dbReference>
<dbReference type="InterPro" id="IPR003961">
    <property type="entry name" value="FN3_dom"/>
</dbReference>
<keyword evidence="3" id="KW-0597">Phosphoprotein</keyword>
<dbReference type="Pfam" id="PF00512">
    <property type="entry name" value="HisKA"/>
    <property type="match status" value="1"/>
</dbReference>
<dbReference type="Proteomes" id="UP000002221">
    <property type="component" value="Chromosome"/>
</dbReference>
<accession>D0MJS7</accession>
<keyword evidence="7" id="KW-0418">Kinase</keyword>
<dbReference type="InterPro" id="IPR004358">
    <property type="entry name" value="Sig_transdc_His_kin-like_C"/>
</dbReference>
<dbReference type="Gene3D" id="2.60.40.10">
    <property type="entry name" value="Immunoglobulins"/>
    <property type="match status" value="1"/>
</dbReference>
<dbReference type="Gene3D" id="3.30.565.10">
    <property type="entry name" value="Histidine kinase-like ATPase, C-terminal domain"/>
    <property type="match status" value="1"/>
</dbReference>
<evidence type="ECO:0000256" key="2">
    <source>
        <dbReference type="ARBA" id="ARBA00012438"/>
    </source>
</evidence>
<evidence type="ECO:0000256" key="4">
    <source>
        <dbReference type="SAM" id="MobiDB-lite"/>
    </source>
</evidence>
<dbReference type="Pfam" id="PF02518">
    <property type="entry name" value="HATPase_c"/>
    <property type="match status" value="1"/>
</dbReference>
<keyword evidence="8" id="KW-1185">Reference proteome</keyword>
<dbReference type="PROSITE" id="PS50109">
    <property type="entry name" value="HIS_KIN"/>
    <property type="match status" value="1"/>
</dbReference>
<dbReference type="EC" id="2.7.13.3" evidence="2"/>
<dbReference type="InterPro" id="IPR011047">
    <property type="entry name" value="Quinoprotein_ADH-like_sf"/>
</dbReference>
<evidence type="ECO:0000256" key="5">
    <source>
        <dbReference type="SAM" id="Phobius"/>
    </source>
</evidence>
<dbReference type="HOGENOM" id="CLU_286808_0_0_10"/>
<dbReference type="PANTHER" id="PTHR43547">
    <property type="entry name" value="TWO-COMPONENT HISTIDINE KINASE"/>
    <property type="match status" value="1"/>
</dbReference>
<dbReference type="SMART" id="SM00388">
    <property type="entry name" value="HisKA"/>
    <property type="match status" value="1"/>
</dbReference>
<dbReference type="Gene3D" id="1.10.287.130">
    <property type="match status" value="1"/>
</dbReference>
<keyword evidence="7" id="KW-0808">Transferase</keyword>
<dbReference type="SUPFAM" id="SSF50998">
    <property type="entry name" value="Quinoprotein alcohol dehydrogenase-like"/>
    <property type="match status" value="1"/>
</dbReference>
<feature type="transmembrane region" description="Helical" evidence="5">
    <location>
        <begin position="775"/>
        <end position="793"/>
    </location>
</feature>
<comment type="catalytic activity">
    <reaction evidence="1">
        <text>ATP + protein L-histidine = ADP + protein N-phospho-L-histidine.</text>
        <dbReference type="EC" id="2.7.13.3"/>
    </reaction>
</comment>
<dbReference type="eggNOG" id="COG3292">
    <property type="taxonomic scope" value="Bacteria"/>
</dbReference>
<gene>
    <name evidence="7" type="ordered locus">Rmar_1852</name>
</gene>
<dbReference type="eggNOG" id="COG2205">
    <property type="taxonomic scope" value="Bacteria"/>
</dbReference>
<dbReference type="AlphaFoldDB" id="D0MJS7"/>
<dbReference type="RefSeq" id="WP_012844346.1">
    <property type="nucleotide sequence ID" value="NC_013501.1"/>
</dbReference>
<keyword evidence="5" id="KW-0812">Transmembrane</keyword>
<dbReference type="KEGG" id="rmr:Rmar_1852"/>
<evidence type="ECO:0000256" key="1">
    <source>
        <dbReference type="ARBA" id="ARBA00000085"/>
    </source>
</evidence>
<dbReference type="GO" id="GO:0000155">
    <property type="term" value="F:phosphorelay sensor kinase activity"/>
    <property type="evidence" value="ECO:0007669"/>
    <property type="project" value="InterPro"/>
</dbReference>
<dbReference type="CDD" id="cd16922">
    <property type="entry name" value="HATPase_EvgS-ArcB-TorS-like"/>
    <property type="match status" value="1"/>
</dbReference>
<feature type="region of interest" description="Disordered" evidence="4">
    <location>
        <begin position="1055"/>
        <end position="1074"/>
    </location>
</feature>
<evidence type="ECO:0000313" key="8">
    <source>
        <dbReference type="Proteomes" id="UP000002221"/>
    </source>
</evidence>
<evidence type="ECO:0000259" key="6">
    <source>
        <dbReference type="PROSITE" id="PS50109"/>
    </source>
</evidence>
<dbReference type="InterPro" id="IPR015943">
    <property type="entry name" value="WD40/YVTN_repeat-like_dom_sf"/>
</dbReference>
<dbReference type="SUPFAM" id="SSF55874">
    <property type="entry name" value="ATPase domain of HSP90 chaperone/DNA topoisomerase II/histidine kinase"/>
    <property type="match status" value="1"/>
</dbReference>
<protein>
    <recommendedName>
        <fullName evidence="2">histidine kinase</fullName>
        <ecNumber evidence="2">2.7.13.3</ecNumber>
    </recommendedName>
</protein>
<dbReference type="InterPro" id="IPR005467">
    <property type="entry name" value="His_kinase_dom"/>
</dbReference>
<evidence type="ECO:0000256" key="3">
    <source>
        <dbReference type="ARBA" id="ARBA00022553"/>
    </source>
</evidence>
<dbReference type="InterPro" id="IPR036890">
    <property type="entry name" value="HATPase_C_sf"/>
</dbReference>
<feature type="domain" description="Histidine kinase" evidence="6">
    <location>
        <begin position="842"/>
        <end position="1057"/>
    </location>
</feature>
<dbReference type="STRING" id="518766.Rmar_1852"/>
<dbReference type="SMART" id="SM00387">
    <property type="entry name" value="HATPase_c"/>
    <property type="match status" value="1"/>
</dbReference>
<organism evidence="7 8">
    <name type="scientific">Rhodothermus marinus (strain ATCC 43812 / DSM 4252 / R-10)</name>
    <name type="common">Rhodothermus obamensis</name>
    <dbReference type="NCBI Taxonomy" id="518766"/>
    <lineage>
        <taxon>Bacteria</taxon>
        <taxon>Pseudomonadati</taxon>
        <taxon>Rhodothermota</taxon>
        <taxon>Rhodothermia</taxon>
        <taxon>Rhodothermales</taxon>
        <taxon>Rhodothermaceae</taxon>
        <taxon>Rhodothermus</taxon>
    </lineage>
</organism>
<dbReference type="OrthoDB" id="9809670at2"/>
<evidence type="ECO:0000313" key="7">
    <source>
        <dbReference type="EMBL" id="ACY48735.1"/>
    </source>
</evidence>
<dbReference type="EMBL" id="CP001807">
    <property type="protein sequence ID" value="ACY48735.1"/>
    <property type="molecule type" value="Genomic_DNA"/>
</dbReference>
<dbReference type="InterPro" id="IPR036097">
    <property type="entry name" value="HisK_dim/P_sf"/>
</dbReference>
<keyword evidence="5" id="KW-1133">Transmembrane helix</keyword>
<keyword evidence="5" id="KW-0472">Membrane</keyword>
<proteinExistence type="predicted"/>
<dbReference type="Gene3D" id="2.130.10.10">
    <property type="entry name" value="YVTN repeat-like/Quinoprotein amine dehydrogenase"/>
    <property type="match status" value="3"/>
</dbReference>
<dbReference type="PRINTS" id="PR00344">
    <property type="entry name" value="BCTRLSENSOR"/>
</dbReference>
<dbReference type="SUPFAM" id="SSF47384">
    <property type="entry name" value="Homodimeric domain of signal transducing histidine kinase"/>
    <property type="match status" value="1"/>
</dbReference>
<dbReference type="InterPro" id="IPR003661">
    <property type="entry name" value="HisK_dim/P_dom"/>
</dbReference>
<name>D0MJS7_RHOM4</name>
<dbReference type="InterPro" id="IPR003594">
    <property type="entry name" value="HATPase_dom"/>
</dbReference>
<dbReference type="PANTHER" id="PTHR43547:SF2">
    <property type="entry name" value="HYBRID SIGNAL TRANSDUCTION HISTIDINE KINASE C"/>
    <property type="match status" value="1"/>
</dbReference>
<sequence>MARAHRPQPIRWLLLWATVLWLLLGLRPFAQAQDVPYRLETGAPLHLQHYAPQDYGQFPQNWAIVQDRRGVIYVGNVRGLLEFDGAHWRFHQVANKTVVRSLDVDSTGRLYVGAQGDFGYFWPDSLGVLHYRSLVPEIADEADRNFWDVWTTRVTPEGVYFQTHARLFRWNGDTIRVWRPRTYFHTAFAVRGRFYVRQDSIGLQTVVGDSLQLVPGGERFAHLRIYAMMPYDGDRILIATREAGLWLYDGRTFQHLDSEVEPLLRTYPLYHGTAMPGGFFALATLGGGVFIIDREGRIVQVIDEAVGLPDSWVNYVYVDRQGSLWMALNSRGLARADAVPFLTVWDKRLGLDGFMYALQTKEGGEFLAATSMGVFRLIKQGQRRAIFVKDVEIEDQAFQFLLQKDQLWIATARGVFIENNRDRSKQFLQLPGRSVFSLAELADNLVAAGTKTGVHLLKRIGEAWEVHSVPGLTGEVLRIVRANRTLWLSLRDGLVVRMQFPTGWMQEPEVTVYGKEDGLPGSFVQMAEKDSTVLFFSREGIYRFVPGARPAFQPDTTLLAPGHEGHDELLALVVDRFGRVWTVFPTHIDIAHPLPDGGYRFETPLLFRYPNWGAPVQVYVDDAGIVWLGNRDRLIRYDPNLTFPEHLFSPEPPPVLIRQVASGDHILFGGAFVGPDGLLHALQPEGQVLELPYAFNDLQFEFALPSFIRAEDNRYQYRLVGKEEWSDWTTVTQRLYPNLWEGVYRFQVRARNAWGMTTPTTTLVVRILPPWYRTWWAYTLYLITLVTIVVLTWRHYVAQQRAIQMYIATVLGDRIEAMRSRIKLLTRLLREANAAKETILSTTTHELRTPLSAILGFASVIKEETDNPLHKEFLEHIEESGHRLLATINDILDLARLRSGSMVVRRVPVEVTETVQKVYKLLEPLARKKGLDFRMELPPEPLRVFGDPSAVERVLTNLVGNAIKFTPEGEVVISVTADEKHVRIAVRDTGVGISEEFLPHIFDEFRQESSGADREFEGSGLGLAIASRLVKLMEGEIEVVTEKGKGSTFTVVLPRAPERGTPSGRLPHREVSET</sequence>
<reference evidence="7 8" key="1">
    <citation type="journal article" date="2009" name="Stand. Genomic Sci.">
        <title>Complete genome sequence of Rhodothermus marinus type strain (R-10).</title>
        <authorList>
            <person name="Nolan M."/>
            <person name="Tindall B.J."/>
            <person name="Pomrenke H."/>
            <person name="Lapidus A."/>
            <person name="Copeland A."/>
            <person name="Glavina Del Rio T."/>
            <person name="Lucas S."/>
            <person name="Chen F."/>
            <person name="Tice H."/>
            <person name="Cheng J.F."/>
            <person name="Saunders E."/>
            <person name="Han C."/>
            <person name="Bruce D."/>
            <person name="Goodwin L."/>
            <person name="Chain P."/>
            <person name="Pitluck S."/>
            <person name="Ovchinikova G."/>
            <person name="Pati A."/>
            <person name="Ivanova N."/>
            <person name="Mavromatis K."/>
            <person name="Chen A."/>
            <person name="Palaniappan K."/>
            <person name="Land M."/>
            <person name="Hauser L."/>
            <person name="Chang Y.J."/>
            <person name="Jeffries C.D."/>
            <person name="Brettin T."/>
            <person name="Goker M."/>
            <person name="Bristow J."/>
            <person name="Eisen J.A."/>
            <person name="Markowitz V."/>
            <person name="Hugenholtz P."/>
            <person name="Kyrpides N.C."/>
            <person name="Klenk H.P."/>
            <person name="Detter J.C."/>
        </authorList>
    </citation>
    <scope>NUCLEOTIDE SEQUENCE [LARGE SCALE GENOMIC DNA]</scope>
    <source>
        <strain evidence="8">ATCC 43812 / DSM 4252 / R-10</strain>
    </source>
</reference>